<dbReference type="Gene3D" id="1.10.340.50">
    <property type="match status" value="1"/>
</dbReference>
<reference evidence="1 2" key="1">
    <citation type="submission" date="2013-02" db="EMBL/GenBank/DDBJ databases">
        <title>The Genome Sequence of Acinetobacter bereziniae NIPH 3.</title>
        <authorList>
            <consortium name="The Broad Institute Genome Sequencing Platform"/>
            <consortium name="The Broad Institute Genome Sequencing Center for Infectious Disease"/>
            <person name="Cerqueira G."/>
            <person name="Feldgarden M."/>
            <person name="Courvalin P."/>
            <person name="Perichon B."/>
            <person name="Grillot-Courvalin C."/>
            <person name="Clermont D."/>
            <person name="Rocha E."/>
            <person name="Yoon E.-J."/>
            <person name="Nemec A."/>
            <person name="Walker B."/>
            <person name="Young S.K."/>
            <person name="Zeng Q."/>
            <person name="Gargeya S."/>
            <person name="Fitzgerald M."/>
            <person name="Haas B."/>
            <person name="Abouelleil A."/>
            <person name="Alvarado L."/>
            <person name="Arachchi H.M."/>
            <person name="Berlin A.M."/>
            <person name="Chapman S.B."/>
            <person name="Dewar J."/>
            <person name="Goldberg J."/>
            <person name="Griggs A."/>
            <person name="Gujja S."/>
            <person name="Hansen M."/>
            <person name="Howarth C."/>
            <person name="Imamovic A."/>
            <person name="Larimer J."/>
            <person name="McCowan C."/>
            <person name="Murphy C."/>
            <person name="Neiman D."/>
            <person name="Pearson M."/>
            <person name="Priest M."/>
            <person name="Roberts A."/>
            <person name="Saif S."/>
            <person name="Shea T."/>
            <person name="Sisk P."/>
            <person name="Sykes S."/>
            <person name="Wortman J."/>
            <person name="Nusbaum C."/>
            <person name="Birren B."/>
        </authorList>
    </citation>
    <scope>NUCLEOTIDE SEQUENCE [LARGE SCALE GENOMIC DNA]</scope>
    <source>
        <strain evidence="1 2">NIPH 3</strain>
    </source>
</reference>
<dbReference type="PATRIC" id="fig|1217651.3.peg.207"/>
<dbReference type="InterPro" id="IPR004322">
    <property type="entry name" value="Plasmid_replicase_bac"/>
</dbReference>
<dbReference type="Proteomes" id="UP000013270">
    <property type="component" value="Unassembled WGS sequence"/>
</dbReference>
<evidence type="ECO:0000313" key="2">
    <source>
        <dbReference type="Proteomes" id="UP000013270"/>
    </source>
</evidence>
<dbReference type="Pfam" id="PF03090">
    <property type="entry name" value="Replicase"/>
    <property type="match status" value="1"/>
</dbReference>
<protein>
    <submittedName>
        <fullName evidence="1">Uncharacterized protein</fullName>
    </submittedName>
</protein>
<sequence length="321" mass="37230">MQQLSLGLEQFTDHLPNKPYCSDDLHLGLQIRPKNLALLKRYIQPNHPYYTHFFVFDLDYPTAYIDFYYSMVGVPAPNLIVENPENGHAHYIYKLHTPIYNTNASNDKPIKYGNAVYTALRTALNADINYSGLITKNAVHEHWRTHVLREQPYTLDQLSERLDLTTRQINKEIKVDEAVGLGRNCCVFHTVRHWAYVEVRQYRGRNKTFNQWLESVIAQCCSVNAQFSAPMQYNEVKGIAKSIARWVWKRDSYAYHEFIDRQTRKGALGGLKGGKVRSAQYEAKRKQAVRLKGKGMSNTDIAKQLDVARYTVIRWLNEVSQ</sequence>
<dbReference type="RefSeq" id="WP_004827246.1">
    <property type="nucleotide sequence ID" value="NZ_KB849463.1"/>
</dbReference>
<accession>N8YW37</accession>
<evidence type="ECO:0000313" key="1">
    <source>
        <dbReference type="EMBL" id="ENV23763.1"/>
    </source>
</evidence>
<dbReference type="HOGENOM" id="CLU_045112_0_0_6"/>
<dbReference type="Gene3D" id="1.10.10.60">
    <property type="entry name" value="Homeodomain-like"/>
    <property type="match status" value="1"/>
</dbReference>
<organism evidence="1 2">
    <name type="scientific">Acinetobacter bereziniae NIPH 3</name>
    <dbReference type="NCBI Taxonomy" id="1217651"/>
    <lineage>
        <taxon>Bacteria</taxon>
        <taxon>Pseudomonadati</taxon>
        <taxon>Pseudomonadota</taxon>
        <taxon>Gammaproteobacteria</taxon>
        <taxon>Moraxellales</taxon>
        <taxon>Moraxellaceae</taxon>
        <taxon>Acinetobacter</taxon>
    </lineage>
</organism>
<gene>
    <name evidence="1" type="ORF">F963_00219</name>
</gene>
<comment type="caution">
    <text evidence="1">The sequence shown here is derived from an EMBL/GenBank/DDBJ whole genome shotgun (WGS) entry which is preliminary data.</text>
</comment>
<name>N8YW37_ACIBZ</name>
<dbReference type="EMBL" id="APPK01000007">
    <property type="protein sequence ID" value="ENV23763.1"/>
    <property type="molecule type" value="Genomic_DNA"/>
</dbReference>
<dbReference type="InterPro" id="IPR009057">
    <property type="entry name" value="Homeodomain-like_sf"/>
</dbReference>
<proteinExistence type="predicted"/>
<dbReference type="AlphaFoldDB" id="N8YW37"/>
<dbReference type="SUPFAM" id="SSF46689">
    <property type="entry name" value="Homeodomain-like"/>
    <property type="match status" value="1"/>
</dbReference>